<dbReference type="PANTHER" id="PTHR46237">
    <property type="entry name" value="CYTOCHROME B5 REDUCTASE 4 FAMILY MEMBER"/>
    <property type="match status" value="1"/>
</dbReference>
<dbReference type="InterPro" id="IPR051872">
    <property type="entry name" value="Cytochrome_b5/Flavoprotein_Rdt"/>
</dbReference>
<feature type="compositionally biased region" description="Low complexity" evidence="4">
    <location>
        <begin position="182"/>
        <end position="220"/>
    </location>
</feature>
<evidence type="ECO:0000256" key="1">
    <source>
        <dbReference type="ARBA" id="ARBA00022617"/>
    </source>
</evidence>
<evidence type="ECO:0000256" key="5">
    <source>
        <dbReference type="SAM" id="SignalP"/>
    </source>
</evidence>
<dbReference type="GO" id="GO:0004128">
    <property type="term" value="F:cytochrome-b5 reductase activity, acting on NAD(P)H"/>
    <property type="evidence" value="ECO:0007669"/>
    <property type="project" value="TreeGrafter"/>
</dbReference>
<dbReference type="STRING" id="1283841.A0A084QA72"/>
<keyword evidence="5" id="KW-0732">Signal</keyword>
<dbReference type="HOGENOM" id="CLU_046313_0_1_1"/>
<evidence type="ECO:0000313" key="7">
    <source>
        <dbReference type="EMBL" id="KFA60857.1"/>
    </source>
</evidence>
<protein>
    <recommendedName>
        <fullName evidence="6">Cytochrome b5 heme-binding domain-containing protein</fullName>
    </recommendedName>
</protein>
<dbReference type="AlphaFoldDB" id="A0A084QA72"/>
<accession>A0A084QA72</accession>
<dbReference type="EMBL" id="KL660885">
    <property type="protein sequence ID" value="KFA60857.1"/>
    <property type="molecule type" value="Genomic_DNA"/>
</dbReference>
<keyword evidence="1" id="KW-0349">Heme</keyword>
<evidence type="ECO:0000256" key="4">
    <source>
        <dbReference type="SAM" id="MobiDB-lite"/>
    </source>
</evidence>
<feature type="compositionally biased region" description="Polar residues" evidence="4">
    <location>
        <begin position="115"/>
        <end position="139"/>
    </location>
</feature>
<dbReference type="PROSITE" id="PS50255">
    <property type="entry name" value="CYTOCHROME_B5_2"/>
    <property type="match status" value="1"/>
</dbReference>
<dbReference type="GO" id="GO:0005737">
    <property type="term" value="C:cytoplasm"/>
    <property type="evidence" value="ECO:0007669"/>
    <property type="project" value="TreeGrafter"/>
</dbReference>
<feature type="compositionally biased region" description="Low complexity" evidence="4">
    <location>
        <begin position="140"/>
        <end position="151"/>
    </location>
</feature>
<feature type="domain" description="Cytochrome b5 heme-binding" evidence="6">
    <location>
        <begin position="254"/>
        <end position="324"/>
    </location>
</feature>
<dbReference type="Gene3D" id="3.10.120.10">
    <property type="entry name" value="Cytochrome b5-like heme/steroid binding domain"/>
    <property type="match status" value="1"/>
</dbReference>
<gene>
    <name evidence="7" type="ORF">S40285_06187</name>
</gene>
<reference evidence="7 8" key="1">
    <citation type="journal article" date="2014" name="BMC Genomics">
        <title>Comparative genome sequencing reveals chemotype-specific gene clusters in the toxigenic black mold Stachybotrys.</title>
        <authorList>
            <person name="Semeiks J."/>
            <person name="Borek D."/>
            <person name="Otwinowski Z."/>
            <person name="Grishin N.V."/>
        </authorList>
    </citation>
    <scope>NUCLEOTIDE SEQUENCE [LARGE SCALE GENOMIC DNA]</scope>
    <source>
        <strain evidence="7 8">IBT 40285</strain>
    </source>
</reference>
<dbReference type="GO" id="GO:0046872">
    <property type="term" value="F:metal ion binding"/>
    <property type="evidence" value="ECO:0007669"/>
    <property type="project" value="UniProtKB-KW"/>
</dbReference>
<dbReference type="SMART" id="SM01117">
    <property type="entry name" value="Cyt-b5"/>
    <property type="match status" value="1"/>
</dbReference>
<evidence type="ECO:0000259" key="6">
    <source>
        <dbReference type="PROSITE" id="PS50255"/>
    </source>
</evidence>
<keyword evidence="8" id="KW-1185">Reference proteome</keyword>
<evidence type="ECO:0000256" key="2">
    <source>
        <dbReference type="ARBA" id="ARBA00022723"/>
    </source>
</evidence>
<dbReference type="InParanoid" id="A0A084QA72"/>
<dbReference type="OrthoDB" id="432299at2759"/>
<name>A0A084QA72_STAC4</name>
<keyword evidence="2" id="KW-0479">Metal-binding</keyword>
<proteinExistence type="predicted"/>
<dbReference type="PANTHER" id="PTHR46237:SF1">
    <property type="entry name" value="CYTOCHROME B5 REDUCTASE 4"/>
    <property type="match status" value="1"/>
</dbReference>
<dbReference type="SUPFAM" id="SSF101447">
    <property type="entry name" value="Formin homology 2 domain (FH2 domain)"/>
    <property type="match status" value="1"/>
</dbReference>
<evidence type="ECO:0000256" key="3">
    <source>
        <dbReference type="ARBA" id="ARBA00023004"/>
    </source>
</evidence>
<keyword evidence="3" id="KW-0408">Iron</keyword>
<dbReference type="OMA" id="GECMVGI"/>
<dbReference type="InterPro" id="IPR001199">
    <property type="entry name" value="Cyt_B5-like_heme/steroid-bd"/>
</dbReference>
<sequence>MALLGLSLLLASVVYVVIRPPSWLPPWLLPWNGFGGVLGNAAAQRQQPPRLPPKHGEQDQIPVKQLAEPSSDDSALTTSSESRDTMLMPPPPPPPPPPPSTIQIPSITEPDAASEEQTTPKATATTPSLCVPTFSLSGDSSPSNNAANNTSIMPPPPAPRAQPQTGRLPAFPAMNSIQRARGPVPNRGPPSSSSSSSGLAPPPTHSSKPSKPSRKVLLSPGHSPLDWARISGPNADLRGVPPSTPFLRVPPSLLKKQNGRKGQDAWMALNGKVYNVTPYTKYHPGGVPELMRGAGRDGTKLFGEVHPWVNYETMLTACMVGILVEEPEANASEMDKMD</sequence>
<feature type="compositionally biased region" description="Pro residues" evidence="4">
    <location>
        <begin position="88"/>
        <end position="100"/>
    </location>
</feature>
<feature type="region of interest" description="Disordered" evidence="4">
    <location>
        <begin position="45"/>
        <end position="245"/>
    </location>
</feature>
<dbReference type="GO" id="GO:0020037">
    <property type="term" value="F:heme binding"/>
    <property type="evidence" value="ECO:0007669"/>
    <property type="project" value="TreeGrafter"/>
</dbReference>
<evidence type="ECO:0000313" key="8">
    <source>
        <dbReference type="Proteomes" id="UP000028524"/>
    </source>
</evidence>
<feature type="signal peptide" evidence="5">
    <location>
        <begin position="1"/>
        <end position="18"/>
    </location>
</feature>
<organism evidence="7 8">
    <name type="scientific">Stachybotrys chlorohalonatus (strain IBT 40285)</name>
    <dbReference type="NCBI Taxonomy" id="1283841"/>
    <lineage>
        <taxon>Eukaryota</taxon>
        <taxon>Fungi</taxon>
        <taxon>Dikarya</taxon>
        <taxon>Ascomycota</taxon>
        <taxon>Pezizomycotina</taxon>
        <taxon>Sordariomycetes</taxon>
        <taxon>Hypocreomycetidae</taxon>
        <taxon>Hypocreales</taxon>
        <taxon>Stachybotryaceae</taxon>
        <taxon>Stachybotrys</taxon>
    </lineage>
</organism>
<dbReference type="Pfam" id="PF00173">
    <property type="entry name" value="Cyt-b5"/>
    <property type="match status" value="1"/>
</dbReference>
<dbReference type="FunFam" id="3.10.120.10:FF:000001">
    <property type="entry name" value="Cytochrome b5 reductase 4"/>
    <property type="match status" value="1"/>
</dbReference>
<feature type="chain" id="PRO_5001779007" description="Cytochrome b5 heme-binding domain-containing protein" evidence="5">
    <location>
        <begin position="19"/>
        <end position="338"/>
    </location>
</feature>
<dbReference type="InterPro" id="IPR036400">
    <property type="entry name" value="Cyt_B5-like_heme/steroid_sf"/>
</dbReference>
<dbReference type="SUPFAM" id="SSF55856">
    <property type="entry name" value="Cytochrome b5-like heme/steroid binding domain"/>
    <property type="match status" value="1"/>
</dbReference>
<dbReference type="Proteomes" id="UP000028524">
    <property type="component" value="Unassembled WGS sequence"/>
</dbReference>